<gene>
    <name evidence="3" type="ORF">SAMN05421810_11017</name>
</gene>
<name>A0A1I5ZPE5_9PSEU</name>
<reference evidence="4" key="1">
    <citation type="submission" date="2016-10" db="EMBL/GenBank/DDBJ databases">
        <authorList>
            <person name="Varghese N."/>
            <person name="Submissions S."/>
        </authorList>
    </citation>
    <scope>NUCLEOTIDE SEQUENCE [LARGE SCALE GENOMIC DNA]</scope>
    <source>
        <strain evidence="4">CGMCC 4.5579</strain>
    </source>
</reference>
<protein>
    <submittedName>
        <fullName evidence="3">Extracellular solute-binding protein</fullName>
    </submittedName>
</protein>
<evidence type="ECO:0000313" key="4">
    <source>
        <dbReference type="Proteomes" id="UP000198727"/>
    </source>
</evidence>
<proteinExistence type="predicted"/>
<evidence type="ECO:0000313" key="3">
    <source>
        <dbReference type="EMBL" id="SFQ58275.1"/>
    </source>
</evidence>
<dbReference type="EMBL" id="FOWW01000010">
    <property type="protein sequence ID" value="SFQ58275.1"/>
    <property type="molecule type" value="Genomic_DNA"/>
</dbReference>
<dbReference type="RefSeq" id="WP_092534604.1">
    <property type="nucleotide sequence ID" value="NZ_FOWW01000010.1"/>
</dbReference>
<dbReference type="STRING" id="587909.SAMN05421810_11017"/>
<dbReference type="AlphaFoldDB" id="A0A1I5ZPE5"/>
<accession>A0A1I5ZPE5</accession>
<sequence length="218" mass="23169">MGRHSKVDRPAPPRPDGRTSTGSHRAVGRTPRRRIAAWPIVCTVLVALLGMGWLGLSWADGVLASRAEAQASSCQEGDATLRVVVTPSAEQPVTAAAARWNEARTVVRAHCVHVEVEAMPSRRVLDALAGATNLDAIGGMPAGWLPESSWWISELTQNRPEMIASPAESVTSARGADYPFLGLSGEGIDVVQKHAMQSFRAFLLEPTQQADFAAAGIG</sequence>
<dbReference type="Proteomes" id="UP000198727">
    <property type="component" value="Unassembled WGS sequence"/>
</dbReference>
<feature type="compositionally biased region" description="Basic and acidic residues" evidence="1">
    <location>
        <begin position="1"/>
        <end position="17"/>
    </location>
</feature>
<keyword evidence="2" id="KW-0472">Membrane</keyword>
<keyword evidence="2" id="KW-0812">Transmembrane</keyword>
<keyword evidence="2" id="KW-1133">Transmembrane helix</keyword>
<feature type="region of interest" description="Disordered" evidence="1">
    <location>
        <begin position="1"/>
        <end position="29"/>
    </location>
</feature>
<organism evidence="3 4">
    <name type="scientific">Amycolatopsis arida</name>
    <dbReference type="NCBI Taxonomy" id="587909"/>
    <lineage>
        <taxon>Bacteria</taxon>
        <taxon>Bacillati</taxon>
        <taxon>Actinomycetota</taxon>
        <taxon>Actinomycetes</taxon>
        <taxon>Pseudonocardiales</taxon>
        <taxon>Pseudonocardiaceae</taxon>
        <taxon>Amycolatopsis</taxon>
    </lineage>
</organism>
<evidence type="ECO:0000256" key="2">
    <source>
        <dbReference type="SAM" id="Phobius"/>
    </source>
</evidence>
<dbReference type="OrthoDB" id="5171781at2"/>
<evidence type="ECO:0000256" key="1">
    <source>
        <dbReference type="SAM" id="MobiDB-lite"/>
    </source>
</evidence>
<feature type="transmembrane region" description="Helical" evidence="2">
    <location>
        <begin position="35"/>
        <end position="56"/>
    </location>
</feature>
<keyword evidence="4" id="KW-1185">Reference proteome</keyword>